<organism evidence="3 4">
    <name type="scientific">Vibrio porteresiae DSM 19223</name>
    <dbReference type="NCBI Taxonomy" id="1123496"/>
    <lineage>
        <taxon>Bacteria</taxon>
        <taxon>Pseudomonadati</taxon>
        <taxon>Pseudomonadota</taxon>
        <taxon>Gammaproteobacteria</taxon>
        <taxon>Vibrionales</taxon>
        <taxon>Vibrionaceae</taxon>
        <taxon>Vibrio</taxon>
    </lineage>
</organism>
<protein>
    <submittedName>
        <fullName evidence="3">SDR family NAD(P)-dependent oxidoreductase</fullName>
    </submittedName>
</protein>
<dbReference type="PANTHER" id="PTHR42760">
    <property type="entry name" value="SHORT-CHAIN DEHYDROGENASES/REDUCTASES FAMILY MEMBER"/>
    <property type="match status" value="1"/>
</dbReference>
<keyword evidence="4" id="KW-1185">Reference proteome</keyword>
<dbReference type="InterPro" id="IPR020904">
    <property type="entry name" value="Sc_DH/Rdtase_CS"/>
</dbReference>
<dbReference type="PRINTS" id="PR00081">
    <property type="entry name" value="GDHRDH"/>
</dbReference>
<evidence type="ECO:0000256" key="2">
    <source>
        <dbReference type="ARBA" id="ARBA00023002"/>
    </source>
</evidence>
<keyword evidence="2" id="KW-0560">Oxidoreductase</keyword>
<gene>
    <name evidence="3" type="ORF">R8Z52_15145</name>
</gene>
<proteinExistence type="inferred from homology"/>
<evidence type="ECO:0000313" key="4">
    <source>
        <dbReference type="Proteomes" id="UP001304071"/>
    </source>
</evidence>
<dbReference type="Proteomes" id="UP001304071">
    <property type="component" value="Chromosome 1"/>
</dbReference>
<dbReference type="PROSITE" id="PS00061">
    <property type="entry name" value="ADH_SHORT"/>
    <property type="match status" value="1"/>
</dbReference>
<dbReference type="SUPFAM" id="SSF51735">
    <property type="entry name" value="NAD(P)-binding Rossmann-fold domains"/>
    <property type="match status" value="1"/>
</dbReference>
<sequence length="256" mass="26565">MIEQSIASQIENQVAMVTGAAQGVGLHIASRLFAAGYKVLLTDINLAGAQAAANQLDPTGERAQACQLDVSQEADFAQALDHVITLWGSVQVLVNNAAMTKAVATMELKPEDFKQLVSINLGGTFTGCQVIGRYFASQGYGRIVNMASLAGQNGGTSTGAHYAASKGGIITLTKVFAKELAASGVTVNAVAPGPIDSPMVKELVPAERLPGLLNAIPVGRLGDADFIGDVVVQLASPKAYFTTGTTWDVNGGLFMR</sequence>
<dbReference type="EMBL" id="CP138203">
    <property type="protein sequence ID" value="WPC73434.1"/>
    <property type="molecule type" value="Genomic_DNA"/>
</dbReference>
<dbReference type="InterPro" id="IPR002347">
    <property type="entry name" value="SDR_fam"/>
</dbReference>
<dbReference type="PANTHER" id="PTHR42760:SF133">
    <property type="entry name" value="3-OXOACYL-[ACYL-CARRIER-PROTEIN] REDUCTASE"/>
    <property type="match status" value="1"/>
</dbReference>
<dbReference type="InterPro" id="IPR036291">
    <property type="entry name" value="NAD(P)-bd_dom_sf"/>
</dbReference>
<name>A0ABZ0QAF3_9VIBR</name>
<reference evidence="3 4" key="1">
    <citation type="submission" date="2023-11" db="EMBL/GenBank/DDBJ databases">
        <title>Plant-associative lifestyle of Vibrio porteresiae and its evolutionary dynamics.</title>
        <authorList>
            <person name="Rameshkumar N."/>
            <person name="Kirti K."/>
        </authorList>
    </citation>
    <scope>NUCLEOTIDE SEQUENCE [LARGE SCALE GENOMIC DNA]</scope>
    <source>
        <strain evidence="3 4">MSSRF30</strain>
    </source>
</reference>
<dbReference type="PRINTS" id="PR00080">
    <property type="entry name" value="SDRFAMILY"/>
</dbReference>
<dbReference type="Pfam" id="PF13561">
    <property type="entry name" value="adh_short_C2"/>
    <property type="match status" value="1"/>
</dbReference>
<accession>A0ABZ0QAF3</accession>
<dbReference type="RefSeq" id="WP_261893291.1">
    <property type="nucleotide sequence ID" value="NZ_AP024895.1"/>
</dbReference>
<comment type="similarity">
    <text evidence="1">Belongs to the short-chain dehydrogenases/reductases (SDR) family.</text>
</comment>
<evidence type="ECO:0000313" key="3">
    <source>
        <dbReference type="EMBL" id="WPC73434.1"/>
    </source>
</evidence>
<dbReference type="Gene3D" id="3.40.50.720">
    <property type="entry name" value="NAD(P)-binding Rossmann-like Domain"/>
    <property type="match status" value="1"/>
</dbReference>
<evidence type="ECO:0000256" key="1">
    <source>
        <dbReference type="ARBA" id="ARBA00006484"/>
    </source>
</evidence>